<accession>A0A1Y5PI48</accession>
<protein>
    <submittedName>
        <fullName evidence="1">Uncharacterized protein</fullName>
    </submittedName>
</protein>
<sequence length="44" mass="4558">MAGFGLIFRRDVTVADSVRGELALRGKAFDGQVLGPAVIGLARG</sequence>
<dbReference type="AlphaFoldDB" id="A0A1Y5PI48"/>
<reference evidence="1" key="1">
    <citation type="submission" date="2016-03" db="EMBL/GenBank/DDBJ databases">
        <authorList>
            <person name="Ploux O."/>
        </authorList>
    </citation>
    <scope>NUCLEOTIDE SEQUENCE</scope>
    <source>
        <strain evidence="1">UC10</strain>
    </source>
</reference>
<name>A0A1Y5PI48_9MYCO</name>
<gene>
    <name evidence="1" type="ORF">MHPYR_570007</name>
</gene>
<dbReference type="EMBL" id="FLQS01000053">
    <property type="protein sequence ID" value="SBS78407.1"/>
    <property type="molecule type" value="Genomic_DNA"/>
</dbReference>
<evidence type="ECO:0000313" key="1">
    <source>
        <dbReference type="EMBL" id="SBS78407.1"/>
    </source>
</evidence>
<organism evidence="1">
    <name type="scientific">uncultured Mycobacterium sp</name>
    <dbReference type="NCBI Taxonomy" id="171292"/>
    <lineage>
        <taxon>Bacteria</taxon>
        <taxon>Bacillati</taxon>
        <taxon>Actinomycetota</taxon>
        <taxon>Actinomycetes</taxon>
        <taxon>Mycobacteriales</taxon>
        <taxon>Mycobacteriaceae</taxon>
        <taxon>Mycobacterium</taxon>
        <taxon>environmental samples</taxon>
    </lineage>
</organism>
<proteinExistence type="predicted"/>